<sequence>MSNYTIFNDSTPLLFVPHEVARKYEISRHIYVGTLGAFLWDAITHIYEEYDFLFKHKLGIPTIAYVISRIVSLAYVIACVVYAIAPVGDCQKLQVAIGWCFCIAISSTTSLLLIRVYQLFKKHKIVVAAFSVLWLSVLGGSMTVPFSTFARHIEPTNYCINSGVNPESSVGVITSTVNDIFVVGAVTWKIVHAAQQSSSQKFTLRDWLNTKTIVNFSIQTGQQYYLISVLCNIMALVVLLHPAVPPVLHGAPTVPNIALMNSMACRVHRNVRFGVLTSKPTMDNRLSAGLGRNGSILPVNLGQGAGGYSKGNAYELMDKSGPLRGQTTSSVISEISQ</sequence>
<organism evidence="2 3">
    <name type="scientific">Amanita thiersii Skay4041</name>
    <dbReference type="NCBI Taxonomy" id="703135"/>
    <lineage>
        <taxon>Eukaryota</taxon>
        <taxon>Fungi</taxon>
        <taxon>Dikarya</taxon>
        <taxon>Basidiomycota</taxon>
        <taxon>Agaricomycotina</taxon>
        <taxon>Agaricomycetes</taxon>
        <taxon>Agaricomycetidae</taxon>
        <taxon>Agaricales</taxon>
        <taxon>Pluteineae</taxon>
        <taxon>Amanitaceae</taxon>
        <taxon>Amanita</taxon>
    </lineage>
</organism>
<proteinExistence type="predicted"/>
<feature type="transmembrane region" description="Helical" evidence="1">
    <location>
        <begin position="126"/>
        <end position="150"/>
    </location>
</feature>
<dbReference type="OrthoDB" id="3038990at2759"/>
<evidence type="ECO:0008006" key="4">
    <source>
        <dbReference type="Google" id="ProtNLM"/>
    </source>
</evidence>
<keyword evidence="1" id="KW-0472">Membrane</keyword>
<evidence type="ECO:0000313" key="2">
    <source>
        <dbReference type="EMBL" id="PFH50115.1"/>
    </source>
</evidence>
<protein>
    <recommendedName>
        <fullName evidence="4">Transmembrane protein</fullName>
    </recommendedName>
</protein>
<evidence type="ECO:0000256" key="1">
    <source>
        <dbReference type="SAM" id="Phobius"/>
    </source>
</evidence>
<reference evidence="2 3" key="1">
    <citation type="submission" date="2014-02" db="EMBL/GenBank/DDBJ databases">
        <title>Transposable element dynamics among asymbiotic and ectomycorrhizal Amanita fungi.</title>
        <authorList>
            <consortium name="DOE Joint Genome Institute"/>
            <person name="Hess J."/>
            <person name="Skrede I."/>
            <person name="Wolfe B."/>
            <person name="LaButti K."/>
            <person name="Ohm R.A."/>
            <person name="Grigoriev I.V."/>
            <person name="Pringle A."/>
        </authorList>
    </citation>
    <scope>NUCLEOTIDE SEQUENCE [LARGE SCALE GENOMIC DNA]</scope>
    <source>
        <strain evidence="2 3">SKay4041</strain>
    </source>
</reference>
<evidence type="ECO:0000313" key="3">
    <source>
        <dbReference type="Proteomes" id="UP000242287"/>
    </source>
</evidence>
<accession>A0A2A9NGI4</accession>
<keyword evidence="1" id="KW-1133">Transmembrane helix</keyword>
<feature type="transmembrane region" description="Helical" evidence="1">
    <location>
        <begin position="63"/>
        <end position="84"/>
    </location>
</feature>
<keyword evidence="1" id="KW-0812">Transmembrane</keyword>
<keyword evidence="3" id="KW-1185">Reference proteome</keyword>
<dbReference type="Proteomes" id="UP000242287">
    <property type="component" value="Unassembled WGS sequence"/>
</dbReference>
<feature type="transmembrane region" description="Helical" evidence="1">
    <location>
        <begin position="96"/>
        <end position="114"/>
    </location>
</feature>
<dbReference type="EMBL" id="KZ302011">
    <property type="protein sequence ID" value="PFH50115.1"/>
    <property type="molecule type" value="Genomic_DNA"/>
</dbReference>
<gene>
    <name evidence="2" type="ORF">AMATHDRAFT_145973</name>
</gene>
<dbReference type="AlphaFoldDB" id="A0A2A9NGI4"/>
<name>A0A2A9NGI4_9AGAR</name>
<dbReference type="STRING" id="703135.A0A2A9NGI4"/>